<dbReference type="GO" id="GO:0008199">
    <property type="term" value="F:ferric iron binding"/>
    <property type="evidence" value="ECO:0007669"/>
    <property type="project" value="InterPro"/>
</dbReference>
<keyword evidence="5" id="KW-0560">Oxidoreductase</keyword>
<evidence type="ECO:0000256" key="2">
    <source>
        <dbReference type="ARBA" id="ARBA00007825"/>
    </source>
</evidence>
<evidence type="ECO:0000256" key="6">
    <source>
        <dbReference type="ARBA" id="ARBA00023004"/>
    </source>
</evidence>
<proteinExistence type="inferred from homology"/>
<accession>A0A9X1DBA1</accession>
<dbReference type="Proteomes" id="UP001138757">
    <property type="component" value="Unassembled WGS sequence"/>
</dbReference>
<dbReference type="InterPro" id="IPR007535">
    <property type="entry name" value="Catechol_dOase_N"/>
</dbReference>
<keyword evidence="3" id="KW-0479">Metal-binding</keyword>
<dbReference type="InterPro" id="IPR050770">
    <property type="entry name" value="Intradiol_RC_Dioxygenase"/>
</dbReference>
<sequence>MSLTTEQEITAEAMRRWSTAQDPRLARLLPLLVKHLHAFAREARPSMAEWMAGIEFLTATGRICDDKRQEMILLSDVLGLSMLTVMLNDPRTADATPSTVLGPFHIDASPGAERGSDLADGIDGARLHVRGSVRGIDGAPIGNALLDFWQADHEGFYEAQLGSEEARLRAILSTDERGGFDFWTVMPRGYTIPLDGPVGDLICRTTISHYRPAHLHFIVSAPGYIPLVTHIFPSGADYLDNDVVFGVRQELIVPFEPVAASPDGIGAHHEVQYDFVLTPAAEVAVQPRR</sequence>
<keyword evidence="9" id="KW-1185">Reference proteome</keyword>
<dbReference type="EMBL" id="JAHGAW010000004">
    <property type="protein sequence ID" value="MBT2186769.1"/>
    <property type="molecule type" value="Genomic_DNA"/>
</dbReference>
<dbReference type="Gene3D" id="2.60.130.10">
    <property type="entry name" value="Aromatic compound dioxygenase"/>
    <property type="match status" value="1"/>
</dbReference>
<keyword evidence="6" id="KW-0408">Iron</keyword>
<comment type="caution">
    <text evidence="8">The sequence shown here is derived from an EMBL/GenBank/DDBJ whole genome shotgun (WGS) entry which is preliminary data.</text>
</comment>
<dbReference type="PROSITE" id="PS00083">
    <property type="entry name" value="INTRADIOL_DIOXYGENAS"/>
    <property type="match status" value="1"/>
</dbReference>
<dbReference type="InterPro" id="IPR015889">
    <property type="entry name" value="Intradiol_dOase_core"/>
</dbReference>
<name>A0A9X1DBA1_9SPHN</name>
<evidence type="ECO:0000259" key="7">
    <source>
        <dbReference type="PROSITE" id="PS00083"/>
    </source>
</evidence>
<dbReference type="PANTHER" id="PTHR33711">
    <property type="entry name" value="DIOXYGENASE, PUTATIVE (AFU_ORTHOLOGUE AFUA_2G02910)-RELATED"/>
    <property type="match status" value="1"/>
</dbReference>
<protein>
    <submittedName>
        <fullName evidence="8">Hydroxyquinol 1,2-dioxygenase</fullName>
    </submittedName>
</protein>
<keyword evidence="4" id="KW-0223">Dioxygenase</keyword>
<dbReference type="Pfam" id="PF00775">
    <property type="entry name" value="Dioxygenase_C"/>
    <property type="match status" value="1"/>
</dbReference>
<gene>
    <name evidence="8" type="ORF">KK488_07375</name>
</gene>
<evidence type="ECO:0000256" key="5">
    <source>
        <dbReference type="ARBA" id="ARBA00023002"/>
    </source>
</evidence>
<dbReference type="AlphaFoldDB" id="A0A9X1DBA1"/>
<dbReference type="SUPFAM" id="SSF49482">
    <property type="entry name" value="Aromatic compound dioxygenase"/>
    <property type="match status" value="1"/>
</dbReference>
<evidence type="ECO:0000313" key="9">
    <source>
        <dbReference type="Proteomes" id="UP001138757"/>
    </source>
</evidence>
<organism evidence="8 9">
    <name type="scientific">Sphingobium nicotianae</name>
    <dbReference type="NCBI Taxonomy" id="2782607"/>
    <lineage>
        <taxon>Bacteria</taxon>
        <taxon>Pseudomonadati</taxon>
        <taxon>Pseudomonadota</taxon>
        <taxon>Alphaproteobacteria</taxon>
        <taxon>Sphingomonadales</taxon>
        <taxon>Sphingomonadaceae</taxon>
        <taxon>Sphingobium</taxon>
    </lineage>
</organism>
<reference evidence="8" key="1">
    <citation type="submission" date="2021-05" db="EMBL/GenBank/DDBJ databases">
        <title>Genome of Sphingobium sp. strain.</title>
        <authorList>
            <person name="Fan R."/>
        </authorList>
    </citation>
    <scope>NUCLEOTIDE SEQUENCE</scope>
    <source>
        <strain evidence="8">H33</strain>
    </source>
</reference>
<evidence type="ECO:0000256" key="1">
    <source>
        <dbReference type="ARBA" id="ARBA00001965"/>
    </source>
</evidence>
<evidence type="ECO:0000256" key="4">
    <source>
        <dbReference type="ARBA" id="ARBA00022964"/>
    </source>
</evidence>
<evidence type="ECO:0000313" key="8">
    <source>
        <dbReference type="EMBL" id="MBT2186769.1"/>
    </source>
</evidence>
<dbReference type="RefSeq" id="WP_214622511.1">
    <property type="nucleotide sequence ID" value="NZ_JAHGAW010000004.1"/>
</dbReference>
<dbReference type="GO" id="GO:0009712">
    <property type="term" value="P:catechol-containing compound metabolic process"/>
    <property type="evidence" value="ECO:0007669"/>
    <property type="project" value="InterPro"/>
</dbReference>
<evidence type="ECO:0000256" key="3">
    <source>
        <dbReference type="ARBA" id="ARBA00022723"/>
    </source>
</evidence>
<comment type="similarity">
    <text evidence="2">Belongs to the intradiol ring-cleavage dioxygenase family.</text>
</comment>
<feature type="domain" description="Intradiol ring-cleavage dioxygenases" evidence="7">
    <location>
        <begin position="129"/>
        <end position="157"/>
    </location>
</feature>
<dbReference type="PANTHER" id="PTHR33711:SF7">
    <property type="entry name" value="INTRADIOL RING-CLEAVAGE DIOXYGENASES DOMAIN-CONTAINING PROTEIN-RELATED"/>
    <property type="match status" value="1"/>
</dbReference>
<dbReference type="InterPro" id="IPR000627">
    <property type="entry name" value="Intradiol_dOase_C"/>
</dbReference>
<dbReference type="GO" id="GO:0018576">
    <property type="term" value="F:catechol 1,2-dioxygenase activity"/>
    <property type="evidence" value="ECO:0007669"/>
    <property type="project" value="InterPro"/>
</dbReference>
<comment type="cofactor">
    <cofactor evidence="1">
        <name>Fe(3+)</name>
        <dbReference type="ChEBI" id="CHEBI:29034"/>
    </cofactor>
</comment>
<dbReference type="Pfam" id="PF04444">
    <property type="entry name" value="Dioxygenase_N"/>
    <property type="match status" value="1"/>
</dbReference>